<sequence>MAYDSLCTPKGMGGLSFMDLRLFNIALLGRQVWRLINNKDTLCYRVLCSKYFSNGDVLNPKAIDKPSFFWMSILHAVKALETGWGFEGLDGNPLGTFFNGIWDSLVSDLVKV</sequence>
<proteinExistence type="predicted"/>
<evidence type="ECO:0000313" key="2">
    <source>
        <dbReference type="Proteomes" id="UP000325315"/>
    </source>
</evidence>
<dbReference type="Proteomes" id="UP000325315">
    <property type="component" value="Unassembled WGS sequence"/>
</dbReference>
<organism evidence="1 2">
    <name type="scientific">Gossypium australe</name>
    <dbReference type="NCBI Taxonomy" id="47621"/>
    <lineage>
        <taxon>Eukaryota</taxon>
        <taxon>Viridiplantae</taxon>
        <taxon>Streptophyta</taxon>
        <taxon>Embryophyta</taxon>
        <taxon>Tracheophyta</taxon>
        <taxon>Spermatophyta</taxon>
        <taxon>Magnoliopsida</taxon>
        <taxon>eudicotyledons</taxon>
        <taxon>Gunneridae</taxon>
        <taxon>Pentapetalae</taxon>
        <taxon>rosids</taxon>
        <taxon>malvids</taxon>
        <taxon>Malvales</taxon>
        <taxon>Malvaceae</taxon>
        <taxon>Malvoideae</taxon>
        <taxon>Gossypium</taxon>
    </lineage>
</organism>
<dbReference type="OrthoDB" id="1000634at2759"/>
<evidence type="ECO:0000313" key="1">
    <source>
        <dbReference type="EMBL" id="KAA3456040.1"/>
    </source>
</evidence>
<comment type="caution">
    <text evidence="1">The sequence shown here is derived from an EMBL/GenBank/DDBJ whole genome shotgun (WGS) entry which is preliminary data.</text>
</comment>
<name>A0A5B6UD96_9ROSI</name>
<reference evidence="2" key="1">
    <citation type="journal article" date="2019" name="Plant Biotechnol. J.">
        <title>Genome sequencing of the Australian wild diploid species Gossypium australe highlights disease resistance and delayed gland morphogenesis.</title>
        <authorList>
            <person name="Cai Y."/>
            <person name="Cai X."/>
            <person name="Wang Q."/>
            <person name="Wang P."/>
            <person name="Zhang Y."/>
            <person name="Cai C."/>
            <person name="Xu Y."/>
            <person name="Wang K."/>
            <person name="Zhou Z."/>
            <person name="Wang C."/>
            <person name="Geng S."/>
            <person name="Li B."/>
            <person name="Dong Q."/>
            <person name="Hou Y."/>
            <person name="Wang H."/>
            <person name="Ai P."/>
            <person name="Liu Z."/>
            <person name="Yi F."/>
            <person name="Sun M."/>
            <person name="An G."/>
            <person name="Cheng J."/>
            <person name="Zhang Y."/>
            <person name="Shi Q."/>
            <person name="Xie Y."/>
            <person name="Shi X."/>
            <person name="Chang Y."/>
            <person name="Huang F."/>
            <person name="Chen Y."/>
            <person name="Hong S."/>
            <person name="Mi L."/>
            <person name="Sun Q."/>
            <person name="Zhang L."/>
            <person name="Zhou B."/>
            <person name="Peng R."/>
            <person name="Zhang X."/>
            <person name="Liu F."/>
        </authorList>
    </citation>
    <scope>NUCLEOTIDE SEQUENCE [LARGE SCALE GENOMIC DNA]</scope>
    <source>
        <strain evidence="2">cv. PA1801</strain>
    </source>
</reference>
<protein>
    <submittedName>
        <fullName evidence="1">Cyclopropane-fatty-acyl-phospholipid synthase</fullName>
    </submittedName>
</protein>
<accession>A0A5B6UD96</accession>
<gene>
    <name evidence="1" type="ORF">EPI10_018999</name>
</gene>
<keyword evidence="2" id="KW-1185">Reference proteome</keyword>
<dbReference type="EMBL" id="SMMG02000012">
    <property type="protein sequence ID" value="KAA3456040.1"/>
    <property type="molecule type" value="Genomic_DNA"/>
</dbReference>
<dbReference type="AlphaFoldDB" id="A0A5B6UD96"/>